<reference evidence="9" key="1">
    <citation type="submission" date="2016-06" db="UniProtKB">
        <authorList>
            <consortium name="WormBaseParasite"/>
        </authorList>
    </citation>
    <scope>IDENTIFICATION</scope>
</reference>
<evidence type="ECO:0000256" key="4">
    <source>
        <dbReference type="ARBA" id="ARBA00022839"/>
    </source>
</evidence>
<dbReference type="WBParaSite" id="TCNE_0000540801-mRNA-1">
    <property type="protein sequence ID" value="TCNE_0000540801-mRNA-1"/>
    <property type="gene ID" value="TCNE_0000540801"/>
</dbReference>
<dbReference type="FunFam" id="3.30.420.10:FF:000003">
    <property type="entry name" value="Oligoribonuclease"/>
    <property type="match status" value="1"/>
</dbReference>
<dbReference type="Pfam" id="PF00929">
    <property type="entry name" value="RNase_T"/>
    <property type="match status" value="1"/>
</dbReference>
<dbReference type="SMART" id="SM00479">
    <property type="entry name" value="EXOIII"/>
    <property type="match status" value="1"/>
</dbReference>
<evidence type="ECO:0000313" key="8">
    <source>
        <dbReference type="Proteomes" id="UP000050794"/>
    </source>
</evidence>
<dbReference type="NCBIfam" id="NF003765">
    <property type="entry name" value="PRK05359.1"/>
    <property type="match status" value="1"/>
</dbReference>
<dbReference type="PANTHER" id="PTHR11046:SF0">
    <property type="entry name" value="OLIGORIBONUCLEASE, MITOCHONDRIAL"/>
    <property type="match status" value="1"/>
</dbReference>
<accession>A0A183UA88</accession>
<evidence type="ECO:0000256" key="5">
    <source>
        <dbReference type="ARBA" id="ARBA00072681"/>
    </source>
</evidence>
<sequence length="215" mass="24939">MITLKTGKKTASLNRLTWLARRLASGLCPKEERLIWIDCEMTGLDVCRHTLVEIACIITEADLTARFLPYSLIVAEGPDIVISQPESSLASMNSWCMTTFTKNGLLQRIRESNVSMKDAESQVVAFVKEHTDEGVCALAGNTVYMDRLFIERYMPDLAKHFHYRVVDVSSFKEVVRRWYPREYTMIPQKKQNHRALDDIRESIEELRWYRANVFK</sequence>
<keyword evidence="4" id="KW-0269">Exonuclease</keyword>
<keyword evidence="2" id="KW-0540">Nuclease</keyword>
<keyword evidence="3" id="KW-0378">Hydrolase</keyword>
<dbReference type="InterPro" id="IPR036397">
    <property type="entry name" value="RNaseH_sf"/>
</dbReference>
<dbReference type="Proteomes" id="UP000050794">
    <property type="component" value="Unassembled WGS sequence"/>
</dbReference>
<reference evidence="7 8" key="2">
    <citation type="submission" date="2018-11" db="EMBL/GenBank/DDBJ databases">
        <authorList>
            <consortium name="Pathogen Informatics"/>
        </authorList>
    </citation>
    <scope>NUCLEOTIDE SEQUENCE [LARGE SCALE GENOMIC DNA]</scope>
</reference>
<dbReference type="EMBL" id="UYWY01019353">
    <property type="protein sequence ID" value="VDM36523.1"/>
    <property type="molecule type" value="Genomic_DNA"/>
</dbReference>
<name>A0A183UA88_TOXCA</name>
<dbReference type="AlphaFoldDB" id="A0A183UA88"/>
<comment type="similarity">
    <text evidence="1">Belongs to the oligoribonuclease family.</text>
</comment>
<evidence type="ECO:0000259" key="6">
    <source>
        <dbReference type="SMART" id="SM00479"/>
    </source>
</evidence>
<evidence type="ECO:0000256" key="2">
    <source>
        <dbReference type="ARBA" id="ARBA00022722"/>
    </source>
</evidence>
<dbReference type="PANTHER" id="PTHR11046">
    <property type="entry name" value="OLIGORIBONUCLEASE, MITOCHONDRIAL"/>
    <property type="match status" value="1"/>
</dbReference>
<dbReference type="SUPFAM" id="SSF53098">
    <property type="entry name" value="Ribonuclease H-like"/>
    <property type="match status" value="1"/>
</dbReference>
<keyword evidence="8" id="KW-1185">Reference proteome</keyword>
<proteinExistence type="inferred from homology"/>
<dbReference type="CDD" id="cd06135">
    <property type="entry name" value="Orn"/>
    <property type="match status" value="1"/>
</dbReference>
<dbReference type="InterPro" id="IPR022894">
    <property type="entry name" value="Oligoribonuclease"/>
</dbReference>
<evidence type="ECO:0000256" key="1">
    <source>
        <dbReference type="ARBA" id="ARBA00009921"/>
    </source>
</evidence>
<gene>
    <name evidence="7" type="ORF">TCNE_LOCUS5408</name>
</gene>
<protein>
    <recommendedName>
        <fullName evidence="5">Probable oligoribonuclease</fullName>
    </recommendedName>
</protein>
<evidence type="ECO:0000256" key="3">
    <source>
        <dbReference type="ARBA" id="ARBA00022801"/>
    </source>
</evidence>
<dbReference type="InterPro" id="IPR013520">
    <property type="entry name" value="Ribonucl_H"/>
</dbReference>
<dbReference type="GO" id="GO:0000175">
    <property type="term" value="F:3'-5'-RNA exonuclease activity"/>
    <property type="evidence" value="ECO:0007669"/>
    <property type="project" value="InterPro"/>
</dbReference>
<feature type="domain" description="Exonuclease" evidence="6">
    <location>
        <begin position="33"/>
        <end position="215"/>
    </location>
</feature>
<organism evidence="8 9">
    <name type="scientific">Toxocara canis</name>
    <name type="common">Canine roundworm</name>
    <dbReference type="NCBI Taxonomy" id="6265"/>
    <lineage>
        <taxon>Eukaryota</taxon>
        <taxon>Metazoa</taxon>
        <taxon>Ecdysozoa</taxon>
        <taxon>Nematoda</taxon>
        <taxon>Chromadorea</taxon>
        <taxon>Rhabditida</taxon>
        <taxon>Spirurina</taxon>
        <taxon>Ascaridomorpha</taxon>
        <taxon>Ascaridoidea</taxon>
        <taxon>Toxocaridae</taxon>
        <taxon>Toxocara</taxon>
    </lineage>
</organism>
<dbReference type="GO" id="GO:0003676">
    <property type="term" value="F:nucleic acid binding"/>
    <property type="evidence" value="ECO:0007669"/>
    <property type="project" value="InterPro"/>
</dbReference>
<dbReference type="Gene3D" id="3.30.420.10">
    <property type="entry name" value="Ribonuclease H-like superfamily/Ribonuclease H"/>
    <property type="match status" value="1"/>
</dbReference>
<dbReference type="InterPro" id="IPR012337">
    <property type="entry name" value="RNaseH-like_sf"/>
</dbReference>
<evidence type="ECO:0000313" key="7">
    <source>
        <dbReference type="EMBL" id="VDM36523.1"/>
    </source>
</evidence>
<evidence type="ECO:0000313" key="9">
    <source>
        <dbReference type="WBParaSite" id="TCNE_0000540801-mRNA-1"/>
    </source>
</evidence>